<dbReference type="EMBL" id="LUCV01000006">
    <property type="protein sequence ID" value="OAI94401.1"/>
    <property type="molecule type" value="Genomic_DNA"/>
</dbReference>
<dbReference type="AlphaFoldDB" id="A0A177SVS6"/>
<comment type="caution">
    <text evidence="1">The sequence shown here is derived from an EMBL/GenBank/DDBJ whole genome shotgun (WGS) entry which is preliminary data.</text>
</comment>
<evidence type="ECO:0000313" key="1">
    <source>
        <dbReference type="EMBL" id="OAI94401.1"/>
    </source>
</evidence>
<sequence>MILIREAQIAHLAAHCRRRKIAGLCDALRGSYPERLTALSPIALYRRVRQAVARAEEYGLQDKDDWYRYLELAVLHGWDFDQQPALAWMHEYLIEERISLPSARLARLCDQRTQQIERDALNRETRARFALRRAARGRQSNDR</sequence>
<gene>
    <name evidence="1" type="ORF">AYO28_09150</name>
</gene>
<proteinExistence type="predicted"/>
<dbReference type="RefSeq" id="WP_064301688.1">
    <property type="nucleotide sequence ID" value="NZ_LUCV01000006.1"/>
</dbReference>
<name>A0A177SVS6_PSEPU</name>
<organism evidence="1 2">
    <name type="scientific">Pseudomonas putida</name>
    <name type="common">Arthrobacter siderocapsulatus</name>
    <dbReference type="NCBI Taxonomy" id="303"/>
    <lineage>
        <taxon>Bacteria</taxon>
        <taxon>Pseudomonadati</taxon>
        <taxon>Pseudomonadota</taxon>
        <taxon>Gammaproteobacteria</taxon>
        <taxon>Pseudomonadales</taxon>
        <taxon>Pseudomonadaceae</taxon>
        <taxon>Pseudomonas</taxon>
    </lineage>
</organism>
<dbReference type="Proteomes" id="UP000077752">
    <property type="component" value="Unassembled WGS sequence"/>
</dbReference>
<evidence type="ECO:0000313" key="2">
    <source>
        <dbReference type="Proteomes" id="UP000077752"/>
    </source>
</evidence>
<protein>
    <submittedName>
        <fullName evidence="1">Uncharacterized protein</fullName>
    </submittedName>
</protein>
<accession>A0A177SVS6</accession>
<reference evidence="1 2" key="1">
    <citation type="submission" date="2016-03" db="EMBL/GenBank/DDBJ databases">
        <title>Draft Genome Assembly of Pseudomonas putida strain CBF10-2.</title>
        <authorList>
            <person name="Iyer R.S."/>
            <person name="Damania A."/>
        </authorList>
    </citation>
    <scope>NUCLEOTIDE SEQUENCE [LARGE SCALE GENOMIC DNA]</scope>
    <source>
        <strain evidence="1 2">CBF10-2</strain>
    </source>
</reference>